<sequence>MLHQTPPLPHQHAVQTDNEKQSSARTRGYSKLFVPMAVVGVVGVLVAISSARWDLWQAGANVQTTDNAYIRAELSRLSARVAGNVSRVAVDDFDRVKKGQLLVEIEPADYRAKQMQARAALDYAVAQLVNLANQKELQRAAIRQAEAQKTVADENAALAKQEADRQAALLRSGSGTQQKNDQAQTQARSTTATAEAADAAVNSAKAQLEVVTGQEAQLVANVDSAKAQLQTANLSVEYTKITAPFDGVVSERQVHVGDYVTAGSNAITIIPLPQVYVIANFKETQLSRMKEQQPVTLTVDALPDQTFKGRLSRLSPGAGSQFALLPADNATGNFTKVVQRVPVRIDFDKDIDLGQLRPGMSAVVSVRVAGE</sequence>
<feature type="region of interest" description="Disordered" evidence="2">
    <location>
        <begin position="1"/>
        <end position="22"/>
    </location>
</feature>
<feature type="compositionally biased region" description="Low complexity" evidence="2">
    <location>
        <begin position="182"/>
        <end position="191"/>
    </location>
</feature>
<dbReference type="SUPFAM" id="SSF111369">
    <property type="entry name" value="HlyD-like secretion proteins"/>
    <property type="match status" value="2"/>
</dbReference>
<dbReference type="Proteomes" id="UP000198917">
    <property type="component" value="Unassembled WGS sequence"/>
</dbReference>
<proteinExistence type="predicted"/>
<protein>
    <submittedName>
        <fullName evidence="5">Membrane fusion protein, multidrug efflux system</fullName>
    </submittedName>
</protein>
<dbReference type="Pfam" id="PF25954">
    <property type="entry name" value="Beta-barrel_RND_2"/>
    <property type="match status" value="1"/>
</dbReference>
<evidence type="ECO:0000259" key="3">
    <source>
        <dbReference type="Pfam" id="PF25917"/>
    </source>
</evidence>
<dbReference type="Gene3D" id="2.40.30.170">
    <property type="match status" value="1"/>
</dbReference>
<comment type="caution">
    <text evidence="5">The sequence shown here is derived from an EMBL/GenBank/DDBJ whole genome shotgun (WGS) entry which is preliminary data.</text>
</comment>
<feature type="coiled-coil region" evidence="1">
    <location>
        <begin position="128"/>
        <end position="162"/>
    </location>
</feature>
<dbReference type="PRINTS" id="PR01490">
    <property type="entry name" value="RTXTOXIND"/>
</dbReference>
<reference evidence="5 6" key="1">
    <citation type="submission" date="2016-10" db="EMBL/GenBank/DDBJ databases">
        <authorList>
            <person name="Varghese N."/>
            <person name="Submissions S."/>
        </authorList>
    </citation>
    <scope>NUCLEOTIDE SEQUENCE [LARGE SCALE GENOMIC DNA]</scope>
    <source>
        <strain evidence="5 6">PDC82</strain>
    </source>
</reference>
<dbReference type="InterPro" id="IPR058625">
    <property type="entry name" value="MdtA-like_BSH"/>
</dbReference>
<dbReference type="PANTHER" id="PTHR30386:SF24">
    <property type="entry name" value="MULTIDRUG RESISTANCE EFFLUX PUMP"/>
    <property type="match status" value="1"/>
</dbReference>
<dbReference type="RefSeq" id="WP_037222498.1">
    <property type="nucleotide sequence ID" value="NZ_FNEW01000007.1"/>
</dbReference>
<evidence type="ECO:0000313" key="5">
    <source>
        <dbReference type="EMBL" id="SDK30908.1"/>
    </source>
</evidence>
<evidence type="ECO:0000256" key="1">
    <source>
        <dbReference type="SAM" id="Coils"/>
    </source>
</evidence>
<dbReference type="PANTHER" id="PTHR30386">
    <property type="entry name" value="MEMBRANE FUSION SUBUNIT OF EMRAB-TOLC MULTIDRUG EFFLUX PUMP"/>
    <property type="match status" value="1"/>
</dbReference>
<organism evidence="5 6">
    <name type="scientific">Agrobacterium fabrum</name>
    <dbReference type="NCBI Taxonomy" id="1176649"/>
    <lineage>
        <taxon>Bacteria</taxon>
        <taxon>Pseudomonadati</taxon>
        <taxon>Pseudomonadota</taxon>
        <taxon>Alphaproteobacteria</taxon>
        <taxon>Hyphomicrobiales</taxon>
        <taxon>Rhizobiaceae</taxon>
        <taxon>Rhizobium/Agrobacterium group</taxon>
        <taxon>Agrobacterium</taxon>
        <taxon>Agrobacterium tumefaciens complex</taxon>
    </lineage>
</organism>
<evidence type="ECO:0000256" key="2">
    <source>
        <dbReference type="SAM" id="MobiDB-lite"/>
    </source>
</evidence>
<evidence type="ECO:0000313" key="6">
    <source>
        <dbReference type="Proteomes" id="UP000198917"/>
    </source>
</evidence>
<feature type="region of interest" description="Disordered" evidence="2">
    <location>
        <begin position="171"/>
        <end position="191"/>
    </location>
</feature>
<feature type="domain" description="CusB-like beta-barrel" evidence="4">
    <location>
        <begin position="274"/>
        <end position="318"/>
    </location>
</feature>
<gene>
    <name evidence="5" type="ORF">SAMN05428983_4509</name>
</gene>
<dbReference type="Gene3D" id="1.10.287.470">
    <property type="entry name" value="Helix hairpin bin"/>
    <property type="match status" value="1"/>
</dbReference>
<dbReference type="InterPro" id="IPR058792">
    <property type="entry name" value="Beta-barrel_RND_2"/>
</dbReference>
<dbReference type="EMBL" id="FNEW01000007">
    <property type="protein sequence ID" value="SDK30908.1"/>
    <property type="molecule type" value="Genomic_DNA"/>
</dbReference>
<feature type="domain" description="Multidrug resistance protein MdtA-like barrel-sandwich hybrid" evidence="3">
    <location>
        <begin position="77"/>
        <end position="269"/>
    </location>
</feature>
<name>A0A7Z7FTQ0_9HYPH</name>
<dbReference type="InterPro" id="IPR050739">
    <property type="entry name" value="MFP"/>
</dbReference>
<evidence type="ECO:0000259" key="4">
    <source>
        <dbReference type="Pfam" id="PF25954"/>
    </source>
</evidence>
<dbReference type="Pfam" id="PF25917">
    <property type="entry name" value="BSH_RND"/>
    <property type="match status" value="1"/>
</dbReference>
<dbReference type="Gene3D" id="2.40.50.100">
    <property type="match status" value="1"/>
</dbReference>
<dbReference type="AlphaFoldDB" id="A0A7Z7FTQ0"/>
<dbReference type="GO" id="GO:0055085">
    <property type="term" value="P:transmembrane transport"/>
    <property type="evidence" value="ECO:0007669"/>
    <property type="project" value="InterPro"/>
</dbReference>
<keyword evidence="1" id="KW-0175">Coiled coil</keyword>
<accession>A0A7Z7FTQ0</accession>